<reference evidence="1 2" key="1">
    <citation type="submission" date="2016-11" db="EMBL/GenBank/DDBJ databases">
        <authorList>
            <person name="Jaros S."/>
            <person name="Januszkiewicz K."/>
            <person name="Wedrychowicz H."/>
        </authorList>
    </citation>
    <scope>NUCLEOTIDE SEQUENCE [LARGE SCALE GENOMIC DNA]</scope>
    <source>
        <strain evidence="1 2">CGMCC 1.6102</strain>
    </source>
</reference>
<sequence>MFQANECNFGDDALLPKGPLLLLNKRRKYINKSQQANLAISLFPPIQGFGSIDSKE</sequence>
<dbReference type="AlphaFoldDB" id="A0A1M7QPE8"/>
<proteinExistence type="predicted"/>
<name>A0A1M7QPE8_9BACT</name>
<dbReference type="RefSeq" id="WP_178371558.1">
    <property type="nucleotide sequence ID" value="NZ_FRCY01000021.1"/>
</dbReference>
<evidence type="ECO:0000313" key="2">
    <source>
        <dbReference type="Proteomes" id="UP000184513"/>
    </source>
</evidence>
<accession>A0A1M7QPE8</accession>
<dbReference type="EMBL" id="FRCY01000021">
    <property type="protein sequence ID" value="SHN33284.1"/>
    <property type="molecule type" value="Genomic_DNA"/>
</dbReference>
<dbReference type="Proteomes" id="UP000184513">
    <property type="component" value="Unassembled WGS sequence"/>
</dbReference>
<organism evidence="1 2">
    <name type="scientific">Cyclobacterium lianum</name>
    <dbReference type="NCBI Taxonomy" id="388280"/>
    <lineage>
        <taxon>Bacteria</taxon>
        <taxon>Pseudomonadati</taxon>
        <taxon>Bacteroidota</taxon>
        <taxon>Cytophagia</taxon>
        <taxon>Cytophagales</taxon>
        <taxon>Cyclobacteriaceae</taxon>
        <taxon>Cyclobacterium</taxon>
    </lineage>
</organism>
<keyword evidence="2" id="KW-1185">Reference proteome</keyword>
<evidence type="ECO:0000313" key="1">
    <source>
        <dbReference type="EMBL" id="SHN33284.1"/>
    </source>
</evidence>
<protein>
    <submittedName>
        <fullName evidence="1">Uncharacterized protein</fullName>
    </submittedName>
</protein>
<gene>
    <name evidence="1" type="ORF">SAMN04488057_12145</name>
</gene>